<feature type="domain" description="Peptidase M12A" evidence="4">
    <location>
        <begin position="1"/>
        <end position="134"/>
    </location>
</feature>
<dbReference type="WBParaSite" id="PTRK_0000463300.1">
    <property type="protein sequence ID" value="PTRK_0000463300.1"/>
    <property type="gene ID" value="PTRK_0000463300"/>
</dbReference>
<dbReference type="AlphaFoldDB" id="A0A0N4ZAR9"/>
<keyword evidence="5" id="KW-1185">Reference proteome</keyword>
<comment type="caution">
    <text evidence="2">Lacks conserved residue(s) required for the propagation of feature annotation.</text>
</comment>
<dbReference type="Proteomes" id="UP000038045">
    <property type="component" value="Unplaced"/>
</dbReference>
<evidence type="ECO:0000256" key="3">
    <source>
        <dbReference type="RuleBase" id="RU361183"/>
    </source>
</evidence>
<dbReference type="PROSITE" id="PS51864">
    <property type="entry name" value="ASTACIN"/>
    <property type="match status" value="1"/>
</dbReference>
<evidence type="ECO:0000259" key="4">
    <source>
        <dbReference type="PROSITE" id="PS51864"/>
    </source>
</evidence>
<comment type="cofactor">
    <cofactor evidence="2 3">
        <name>Zn(2+)</name>
        <dbReference type="ChEBI" id="CHEBI:29105"/>
    </cofactor>
    <text evidence="2 3">Binds 1 zinc ion per subunit.</text>
</comment>
<dbReference type="InterPro" id="IPR006026">
    <property type="entry name" value="Peptidase_Metallo"/>
</dbReference>
<dbReference type="SMART" id="SM00235">
    <property type="entry name" value="ZnMc"/>
    <property type="match status" value="1"/>
</dbReference>
<dbReference type="InterPro" id="IPR024079">
    <property type="entry name" value="MetalloPept_cat_dom_sf"/>
</dbReference>
<evidence type="ECO:0000256" key="2">
    <source>
        <dbReference type="PROSITE-ProRule" id="PRU01211"/>
    </source>
</evidence>
<evidence type="ECO:0000313" key="6">
    <source>
        <dbReference type="WBParaSite" id="PTRK_0000463300.1"/>
    </source>
</evidence>
<dbReference type="InterPro" id="IPR001506">
    <property type="entry name" value="Peptidase_M12A"/>
</dbReference>
<dbReference type="Gene3D" id="3.40.390.10">
    <property type="entry name" value="Collagenase (Catalytic Domain)"/>
    <property type="match status" value="1"/>
</dbReference>
<keyword evidence="2 3" id="KW-0482">Metalloprotease</keyword>
<dbReference type="GO" id="GO:0004222">
    <property type="term" value="F:metalloendopeptidase activity"/>
    <property type="evidence" value="ECO:0007669"/>
    <property type="project" value="UniProtKB-UniRule"/>
</dbReference>
<dbReference type="STRING" id="131310.A0A0N4ZAR9"/>
<dbReference type="GO" id="GO:0006508">
    <property type="term" value="P:proteolysis"/>
    <property type="evidence" value="ECO:0007669"/>
    <property type="project" value="UniProtKB-KW"/>
</dbReference>
<dbReference type="GO" id="GO:0008270">
    <property type="term" value="F:zinc ion binding"/>
    <property type="evidence" value="ECO:0007669"/>
    <property type="project" value="UniProtKB-UniRule"/>
</dbReference>
<feature type="binding site" evidence="2">
    <location>
        <position position="88"/>
    </location>
    <ligand>
        <name>Zn(2+)</name>
        <dbReference type="ChEBI" id="CHEBI:29105"/>
        <note>catalytic</note>
    </ligand>
</feature>
<dbReference type="PRINTS" id="PR00480">
    <property type="entry name" value="ASTACIN"/>
</dbReference>
<dbReference type="PANTHER" id="PTHR10127">
    <property type="entry name" value="DISCOIDIN, CUB, EGF, LAMININ , AND ZINC METALLOPROTEASE DOMAIN CONTAINING"/>
    <property type="match status" value="1"/>
</dbReference>
<proteinExistence type="predicted"/>
<dbReference type="EC" id="3.4.24.-" evidence="3"/>
<protein>
    <recommendedName>
        <fullName evidence="3">Metalloendopeptidase</fullName>
        <ecNumber evidence="3">3.4.24.-</ecNumber>
    </recommendedName>
</protein>
<dbReference type="SUPFAM" id="SSF55486">
    <property type="entry name" value="Metalloproteases ('zincins'), catalytic domain"/>
    <property type="match status" value="1"/>
</dbReference>
<feature type="active site" evidence="2">
    <location>
        <position position="79"/>
    </location>
</feature>
<evidence type="ECO:0000313" key="5">
    <source>
        <dbReference type="Proteomes" id="UP000038045"/>
    </source>
</evidence>
<keyword evidence="2 3" id="KW-0479">Metal-binding</keyword>
<keyword evidence="2 3" id="KW-0645">Protease</keyword>
<keyword evidence="1" id="KW-1015">Disulfide bond</keyword>
<sequence length="134" mass="15495">MIKLADGLNNRIIRTTIKNIEKKTCFSFVEEKSLSDKEEGIKFVKKEQCSSSLGKQDNKVNIINLTYECSEIFGVVQHEIGHALGLIHKHQRDDRDSYVNIWEANIMNEYKDQINDYDGNVLFNSLNLTYEYGS</sequence>
<reference evidence="6" key="1">
    <citation type="submission" date="2016-03" db="UniProtKB">
        <authorList>
            <consortium name="WormBaseParasite"/>
        </authorList>
    </citation>
    <scope>IDENTIFICATION</scope>
</reference>
<keyword evidence="2 3" id="KW-0862">Zinc</keyword>
<accession>A0A0N4ZAR9</accession>
<keyword evidence="2 3" id="KW-0378">Hydrolase</keyword>
<dbReference type="Pfam" id="PF01400">
    <property type="entry name" value="Astacin"/>
    <property type="match status" value="1"/>
</dbReference>
<organism evidence="5 6">
    <name type="scientific">Parastrongyloides trichosuri</name>
    <name type="common">Possum-specific nematode worm</name>
    <dbReference type="NCBI Taxonomy" id="131310"/>
    <lineage>
        <taxon>Eukaryota</taxon>
        <taxon>Metazoa</taxon>
        <taxon>Ecdysozoa</taxon>
        <taxon>Nematoda</taxon>
        <taxon>Chromadorea</taxon>
        <taxon>Rhabditida</taxon>
        <taxon>Tylenchina</taxon>
        <taxon>Panagrolaimomorpha</taxon>
        <taxon>Strongyloidoidea</taxon>
        <taxon>Strongyloididae</taxon>
        <taxon>Parastrongyloides</taxon>
    </lineage>
</organism>
<dbReference type="PANTHER" id="PTHR10127:SF850">
    <property type="entry name" value="METALLOENDOPEPTIDASE"/>
    <property type="match status" value="1"/>
</dbReference>
<feature type="binding site" evidence="2">
    <location>
        <position position="78"/>
    </location>
    <ligand>
        <name>Zn(2+)</name>
        <dbReference type="ChEBI" id="CHEBI:29105"/>
        <note>catalytic</note>
    </ligand>
</feature>
<feature type="binding site" evidence="2">
    <location>
        <position position="82"/>
    </location>
    <ligand>
        <name>Zn(2+)</name>
        <dbReference type="ChEBI" id="CHEBI:29105"/>
        <note>catalytic</note>
    </ligand>
</feature>
<name>A0A0N4ZAR9_PARTI</name>
<evidence type="ECO:0000256" key="1">
    <source>
        <dbReference type="ARBA" id="ARBA00023157"/>
    </source>
</evidence>